<evidence type="ECO:0000259" key="1">
    <source>
        <dbReference type="Pfam" id="PF13472"/>
    </source>
</evidence>
<dbReference type="EMBL" id="CP000673">
    <property type="protein sequence ID" value="EDK33666.1"/>
    <property type="molecule type" value="Genomic_DNA"/>
</dbReference>
<dbReference type="RefSeq" id="WP_012102019.1">
    <property type="nucleotide sequence ID" value="NC_009706.1"/>
</dbReference>
<dbReference type="KEGG" id="ckl:CKL_1624"/>
<dbReference type="eggNOG" id="COG2755">
    <property type="taxonomic scope" value="Bacteria"/>
</dbReference>
<dbReference type="InterPro" id="IPR051532">
    <property type="entry name" value="Ester_Hydrolysis_Enzymes"/>
</dbReference>
<dbReference type="HOGENOM" id="CLU_051989_6_1_9"/>
<dbReference type="InterPro" id="IPR036514">
    <property type="entry name" value="SGNH_hydro_sf"/>
</dbReference>
<dbReference type="GO" id="GO:0004622">
    <property type="term" value="F:phosphatidylcholine lysophospholipase activity"/>
    <property type="evidence" value="ECO:0007669"/>
    <property type="project" value="TreeGrafter"/>
</dbReference>
<accession>A5N8N5</accession>
<feature type="domain" description="SGNH hydrolase-type esterase" evidence="1">
    <location>
        <begin position="94"/>
        <end position="251"/>
    </location>
</feature>
<organism evidence="2 3">
    <name type="scientific">Clostridium kluyveri (strain ATCC 8527 / DSM 555 / NBRC 12016 / NCIMB 10680 / K1)</name>
    <dbReference type="NCBI Taxonomy" id="431943"/>
    <lineage>
        <taxon>Bacteria</taxon>
        <taxon>Bacillati</taxon>
        <taxon>Bacillota</taxon>
        <taxon>Clostridia</taxon>
        <taxon>Eubacteriales</taxon>
        <taxon>Clostridiaceae</taxon>
        <taxon>Clostridium</taxon>
    </lineage>
</organism>
<sequence length="263" mass="29955">MKIKKISTLTIFTLILLIILLNCKEHIDKIYTPFSSTSSNSNSSYLNNAATSSNSKDMAQMANINLSTDIYQQYYINRVTTFMNTYSGHGKIIFLGDSLTDIAEWNELLNNSNVLNRGISYDTTSGALNRISEITRLKPSKIFIMLGINDIGKGLTSRNIINNYSKILESIKENSPDTTIYIQSVLPINKDLFKTTTNSREIIELNNSLKELCKNFDIKYIDLYSLFTLPNENKLYKEYTVDGLHINGKGYIVWRDAVKDYCK</sequence>
<dbReference type="STRING" id="431943.CKL_1624"/>
<dbReference type="InterPro" id="IPR013830">
    <property type="entry name" value="SGNH_hydro"/>
</dbReference>
<proteinExistence type="predicted"/>
<dbReference type="Gene3D" id="3.40.50.1110">
    <property type="entry name" value="SGNH hydrolase"/>
    <property type="match status" value="1"/>
</dbReference>
<reference evidence="2 3" key="1">
    <citation type="journal article" date="2008" name="Proc. Natl. Acad. Sci. U.S.A.">
        <title>The genome of Clostridium kluyveri, a strict anaerobe with unique metabolic features.</title>
        <authorList>
            <person name="Seedorf H."/>
            <person name="Fricke W.F."/>
            <person name="Veith B."/>
            <person name="Brueggemann H."/>
            <person name="Liesegang H."/>
            <person name="Strittmatter A."/>
            <person name="Miethke M."/>
            <person name="Buckel W."/>
            <person name="Hinderberger J."/>
            <person name="Li F."/>
            <person name="Hagemeier C."/>
            <person name="Thauer R.K."/>
            <person name="Gottschalk G."/>
        </authorList>
    </citation>
    <scope>NUCLEOTIDE SEQUENCE [LARGE SCALE GENOMIC DNA]</scope>
    <source>
        <strain evidence="3">ATCC 8527 / DSM 555 / NCIMB 10680</strain>
    </source>
</reference>
<dbReference type="PANTHER" id="PTHR30383:SF5">
    <property type="entry name" value="SGNH HYDROLASE-TYPE ESTERASE DOMAIN-CONTAINING PROTEIN"/>
    <property type="match status" value="1"/>
</dbReference>
<dbReference type="PANTHER" id="PTHR30383">
    <property type="entry name" value="THIOESTERASE 1/PROTEASE 1/LYSOPHOSPHOLIPASE L1"/>
    <property type="match status" value="1"/>
</dbReference>
<dbReference type="SUPFAM" id="SSF52266">
    <property type="entry name" value="SGNH hydrolase"/>
    <property type="match status" value="1"/>
</dbReference>
<evidence type="ECO:0000313" key="2">
    <source>
        <dbReference type="EMBL" id="EDK33666.1"/>
    </source>
</evidence>
<dbReference type="Proteomes" id="UP000002411">
    <property type="component" value="Chromosome"/>
</dbReference>
<dbReference type="AlphaFoldDB" id="A5N8N5"/>
<protein>
    <recommendedName>
        <fullName evidence="1">SGNH hydrolase-type esterase domain-containing protein</fullName>
    </recommendedName>
</protein>
<dbReference type="Pfam" id="PF13472">
    <property type="entry name" value="Lipase_GDSL_2"/>
    <property type="match status" value="1"/>
</dbReference>
<gene>
    <name evidence="2" type="ordered locus">CKL_1624</name>
</gene>
<evidence type="ECO:0000313" key="3">
    <source>
        <dbReference type="Proteomes" id="UP000002411"/>
    </source>
</evidence>
<name>A5N8N5_CLOK5</name>
<keyword evidence="3" id="KW-1185">Reference proteome</keyword>